<organism evidence="1 2">
    <name type="scientific">Microvenator marinus</name>
    <dbReference type="NCBI Taxonomy" id="2600177"/>
    <lineage>
        <taxon>Bacteria</taxon>
        <taxon>Deltaproteobacteria</taxon>
        <taxon>Bradymonadales</taxon>
        <taxon>Microvenatoraceae</taxon>
        <taxon>Microvenator</taxon>
    </lineage>
</organism>
<dbReference type="KEGG" id="bbae:FRD01_17155"/>
<sequence>MKRLFLSALVLGLSACTLDDGNPWGEASFELKTQFDRANRGEERLRTSKDFEVQLDDVQLEISTISIGLGQGEVTGFDPANPPEGYSLCHNGHCHAADGRLVDYEDIAAEISGGQVGSELVGAVDRSISALDAEPIPVDCGPCELERASFRTATIRVESLVLSGNVTDLRAEKRIEDNTSFEVLSAPFEVSVPLEDLQIGEDNLRYKIAGELSVSAPILDQFDFTQPISSVVVGEDVTLSLGVEAL</sequence>
<dbReference type="OrthoDB" id="5497161at2"/>
<keyword evidence="2" id="KW-1185">Reference proteome</keyword>
<protein>
    <submittedName>
        <fullName evidence="1">Uncharacterized protein</fullName>
    </submittedName>
</protein>
<dbReference type="AlphaFoldDB" id="A0A5B8XUT7"/>
<dbReference type="EMBL" id="CP042467">
    <property type="protein sequence ID" value="QED28937.1"/>
    <property type="molecule type" value="Genomic_DNA"/>
</dbReference>
<evidence type="ECO:0000313" key="2">
    <source>
        <dbReference type="Proteomes" id="UP000321595"/>
    </source>
</evidence>
<dbReference type="RefSeq" id="WP_146961806.1">
    <property type="nucleotide sequence ID" value="NZ_CP042467.1"/>
</dbReference>
<dbReference type="PROSITE" id="PS51257">
    <property type="entry name" value="PROKAR_LIPOPROTEIN"/>
    <property type="match status" value="1"/>
</dbReference>
<name>A0A5B8XUT7_9DELT</name>
<accession>A0A5B8XUT7</accession>
<dbReference type="Proteomes" id="UP000321595">
    <property type="component" value="Chromosome"/>
</dbReference>
<evidence type="ECO:0000313" key="1">
    <source>
        <dbReference type="EMBL" id="QED28937.1"/>
    </source>
</evidence>
<gene>
    <name evidence="1" type="ORF">FRD01_17155</name>
</gene>
<proteinExistence type="predicted"/>
<reference evidence="1 2" key="1">
    <citation type="submission" date="2019-08" db="EMBL/GenBank/DDBJ databases">
        <authorList>
            <person name="Liang Q."/>
        </authorList>
    </citation>
    <scope>NUCLEOTIDE SEQUENCE [LARGE SCALE GENOMIC DNA]</scope>
    <source>
        <strain evidence="1 2">V1718</strain>
    </source>
</reference>